<evidence type="ECO:0000313" key="1">
    <source>
        <dbReference type="EMBL" id="MBK1445255.1"/>
    </source>
</evidence>
<organism evidence="1 4">
    <name type="scientific">Acinetobacter pittii</name>
    <name type="common">Acinetobacter genomosp. 3</name>
    <dbReference type="NCBI Taxonomy" id="48296"/>
    <lineage>
        <taxon>Bacteria</taxon>
        <taxon>Pseudomonadati</taxon>
        <taxon>Pseudomonadota</taxon>
        <taxon>Gammaproteobacteria</taxon>
        <taxon>Moraxellales</taxon>
        <taxon>Moraxellaceae</taxon>
        <taxon>Acinetobacter</taxon>
        <taxon>Acinetobacter calcoaceticus/baumannii complex</taxon>
    </lineage>
</organism>
<dbReference type="EMBL" id="RFEW01000014">
    <property type="protein sequence ID" value="RSO57387.1"/>
    <property type="molecule type" value="Genomic_DNA"/>
</dbReference>
<accession>A0A1C2W2C8</accession>
<name>A0A1C2W2C8_ACIPI</name>
<evidence type="ECO:0000313" key="4">
    <source>
        <dbReference type="Proteomes" id="UP000660083"/>
    </source>
</evidence>
<evidence type="ECO:0000313" key="2">
    <source>
        <dbReference type="EMBL" id="RSO57387.1"/>
    </source>
</evidence>
<accession>A0A1H8U7Z2</accession>
<reference evidence="1" key="2">
    <citation type="submission" date="2020-12" db="EMBL/GenBank/DDBJ databases">
        <authorList>
            <person name="Chopjitt P."/>
        </authorList>
    </citation>
    <scope>NUCLEOTIDE SEQUENCE</scope>
    <source>
        <strain evidence="1">AP1</strain>
    </source>
</reference>
<dbReference type="Proteomes" id="UP000271320">
    <property type="component" value="Unassembled WGS sequence"/>
</dbReference>
<comment type="caution">
    <text evidence="1">The sequence shown here is derived from an EMBL/GenBank/DDBJ whole genome shotgun (WGS) entry which is preliminary data.</text>
</comment>
<reference evidence="2 3" key="1">
    <citation type="submission" date="2018-10" db="EMBL/GenBank/DDBJ databases">
        <title>GWAS and RNA-Seq identify cryptic mechanisms of antimicrobial resistance in Acinetobacter baumannii.</title>
        <authorList>
            <person name="Sahl J.W."/>
        </authorList>
    </citation>
    <scope>NUCLEOTIDE SEQUENCE [LARGE SCALE GENOMIC DNA]</scope>
    <source>
        <strain evidence="2 3">TG41884</strain>
    </source>
</reference>
<sequence>MTDIETVGWTVDKKFFILKINMDAFLTTDEFDALAVLYARKYSGDFSGCQFKGKLAVMCGDKVYINPWSLDHELSVDEPIEELLFSEFQKHLNN</sequence>
<dbReference type="EMBL" id="JAEFCT010000009">
    <property type="protein sequence ID" value="MBK1445255.1"/>
    <property type="molecule type" value="Genomic_DNA"/>
</dbReference>
<proteinExistence type="predicted"/>
<dbReference type="RefSeq" id="WP_032007720.1">
    <property type="nucleotide sequence ID" value="NZ_BBTY01000030.1"/>
</dbReference>
<evidence type="ECO:0000313" key="3">
    <source>
        <dbReference type="Proteomes" id="UP000271320"/>
    </source>
</evidence>
<protein>
    <submittedName>
        <fullName evidence="1">Uncharacterized protein</fullName>
    </submittedName>
</protein>
<dbReference type="AlphaFoldDB" id="A0A1C2W2C8"/>
<gene>
    <name evidence="2" type="ORF">EA752_15660</name>
    <name evidence="1" type="ORF">JDA50_12555</name>
</gene>
<dbReference type="Proteomes" id="UP000660083">
    <property type="component" value="Unassembled WGS sequence"/>
</dbReference>